<protein>
    <recommendedName>
        <fullName evidence="3">Fibronectin type-III domain-containing protein</fullName>
    </recommendedName>
</protein>
<dbReference type="Proteomes" id="UP000231474">
    <property type="component" value="Unassembled WGS sequence"/>
</dbReference>
<evidence type="ECO:0000259" key="3">
    <source>
        <dbReference type="PROSITE" id="PS50853"/>
    </source>
</evidence>
<comment type="caution">
    <text evidence="4">The sequence shown here is derived from an EMBL/GenBank/DDBJ whole genome shotgun (WGS) entry which is preliminary data.</text>
</comment>
<evidence type="ECO:0000256" key="1">
    <source>
        <dbReference type="SAM" id="MobiDB-lite"/>
    </source>
</evidence>
<evidence type="ECO:0000313" key="5">
    <source>
        <dbReference type="Proteomes" id="UP000231474"/>
    </source>
</evidence>
<reference evidence="5" key="1">
    <citation type="submission" date="2017-09" db="EMBL/GenBank/DDBJ databases">
        <title>Depth-based differentiation of microbial function through sediment-hosted aquifers and enrichment of novel symbionts in the deep terrestrial subsurface.</title>
        <authorList>
            <person name="Probst A.J."/>
            <person name="Ladd B."/>
            <person name="Jarett J.K."/>
            <person name="Geller-Mcgrath D.E."/>
            <person name="Sieber C.M.K."/>
            <person name="Emerson J.B."/>
            <person name="Anantharaman K."/>
            <person name="Thomas B.C."/>
            <person name="Malmstrom R."/>
            <person name="Stieglmeier M."/>
            <person name="Klingl A."/>
            <person name="Woyke T."/>
            <person name="Ryan C.M."/>
            <person name="Banfield J.F."/>
        </authorList>
    </citation>
    <scope>NUCLEOTIDE SEQUENCE [LARGE SCALE GENOMIC DNA]</scope>
</reference>
<evidence type="ECO:0000256" key="2">
    <source>
        <dbReference type="SAM" id="Phobius"/>
    </source>
</evidence>
<feature type="region of interest" description="Disordered" evidence="1">
    <location>
        <begin position="72"/>
        <end position="113"/>
    </location>
</feature>
<organism evidence="4 5">
    <name type="scientific">Candidatus Shapirobacteria bacterium CG10_big_fil_rev_8_21_14_0_10_40_9</name>
    <dbReference type="NCBI Taxonomy" id="1974888"/>
    <lineage>
        <taxon>Bacteria</taxon>
        <taxon>Candidatus Shapironibacteriota</taxon>
    </lineage>
</organism>
<evidence type="ECO:0000313" key="4">
    <source>
        <dbReference type="EMBL" id="PJE67411.1"/>
    </source>
</evidence>
<feature type="domain" description="Fibronectin type-III" evidence="3">
    <location>
        <begin position="121"/>
        <end position="212"/>
    </location>
</feature>
<dbReference type="AlphaFoldDB" id="A0A2M8L398"/>
<accession>A0A2M8L398</accession>
<dbReference type="EMBL" id="PFEK01000050">
    <property type="protein sequence ID" value="PJE67411.1"/>
    <property type="molecule type" value="Genomic_DNA"/>
</dbReference>
<dbReference type="InterPro" id="IPR036116">
    <property type="entry name" value="FN3_sf"/>
</dbReference>
<dbReference type="CDD" id="cd00063">
    <property type="entry name" value="FN3"/>
    <property type="match status" value="1"/>
</dbReference>
<dbReference type="Gene3D" id="2.60.40.10">
    <property type="entry name" value="Immunoglobulins"/>
    <property type="match status" value="1"/>
</dbReference>
<proteinExistence type="predicted"/>
<dbReference type="InterPro" id="IPR003961">
    <property type="entry name" value="FN3_dom"/>
</dbReference>
<gene>
    <name evidence="4" type="ORF">COU95_02560</name>
</gene>
<dbReference type="SUPFAM" id="SSF49265">
    <property type="entry name" value="Fibronectin type III"/>
    <property type="match status" value="1"/>
</dbReference>
<keyword evidence="2" id="KW-1133">Transmembrane helix</keyword>
<keyword evidence="2" id="KW-0812">Transmembrane</keyword>
<sequence length="270" mass="28064">MRKKLGYLSEIIILIFVILVWIFSFYKVVSYVASLNLKVWGFVPRFGCFPICPPPFPPEPPCPPPCVTPTPPVEPTPTLPPEVTPTPTPTLPPGVTPTPTSPPGEGGPPGPGEAPVCGATIPLAPTLLSATKSGSEADLTWTAVSPVTHYSISYGLSSGNYIYGVSNTGNVTSFAVGGLDPAATYCFAVRGVNDCAPSGLSNEICTGEVLGVGQVLGVTTLAETGSFTDEMFYVLFIIGSVCTGVGLRLFLPCPAKPAFGERSGTAKKLV</sequence>
<feature type="compositionally biased region" description="Pro residues" evidence="1">
    <location>
        <begin position="72"/>
        <end position="112"/>
    </location>
</feature>
<dbReference type="Pfam" id="PF00041">
    <property type="entry name" value="fn3"/>
    <property type="match status" value="1"/>
</dbReference>
<dbReference type="PROSITE" id="PS50853">
    <property type="entry name" value="FN3"/>
    <property type="match status" value="1"/>
</dbReference>
<name>A0A2M8L398_9BACT</name>
<dbReference type="SMART" id="SM00060">
    <property type="entry name" value="FN3"/>
    <property type="match status" value="1"/>
</dbReference>
<keyword evidence="2" id="KW-0472">Membrane</keyword>
<dbReference type="InterPro" id="IPR013783">
    <property type="entry name" value="Ig-like_fold"/>
</dbReference>
<feature type="transmembrane region" description="Helical" evidence="2">
    <location>
        <begin position="7"/>
        <end position="26"/>
    </location>
</feature>